<gene>
    <name evidence="1" type="ORF">BIW11_07466</name>
</gene>
<name>A0A1V9XTY4_9ACAR</name>
<proteinExistence type="predicted"/>
<comment type="caution">
    <text evidence="1">The sequence shown here is derived from an EMBL/GenBank/DDBJ whole genome shotgun (WGS) entry which is preliminary data.</text>
</comment>
<evidence type="ECO:0000313" key="1">
    <source>
        <dbReference type="EMBL" id="OQR76913.1"/>
    </source>
</evidence>
<dbReference type="AlphaFoldDB" id="A0A1V9XTY4"/>
<keyword evidence="2" id="KW-1185">Reference proteome</keyword>
<dbReference type="Proteomes" id="UP000192247">
    <property type="component" value="Unassembled WGS sequence"/>
</dbReference>
<dbReference type="InParanoid" id="A0A1V9XTY4"/>
<accession>A0A1V9XTY4</accession>
<sequence>MGEYGGLELGGGQNSSLQLDYDDASVGFNAANGSVVNNDSTIWSPDGTTVAPDEEKVYWALLLLILPGLGDCAASCRVLAGQEFLLGIDNYTV</sequence>
<protein>
    <submittedName>
        <fullName evidence="1">Uncharacterized protein</fullName>
    </submittedName>
</protein>
<organism evidence="1 2">
    <name type="scientific">Tropilaelaps mercedesae</name>
    <dbReference type="NCBI Taxonomy" id="418985"/>
    <lineage>
        <taxon>Eukaryota</taxon>
        <taxon>Metazoa</taxon>
        <taxon>Ecdysozoa</taxon>
        <taxon>Arthropoda</taxon>
        <taxon>Chelicerata</taxon>
        <taxon>Arachnida</taxon>
        <taxon>Acari</taxon>
        <taxon>Parasitiformes</taxon>
        <taxon>Mesostigmata</taxon>
        <taxon>Gamasina</taxon>
        <taxon>Dermanyssoidea</taxon>
        <taxon>Laelapidae</taxon>
        <taxon>Tropilaelaps</taxon>
    </lineage>
</organism>
<evidence type="ECO:0000313" key="2">
    <source>
        <dbReference type="Proteomes" id="UP000192247"/>
    </source>
</evidence>
<reference evidence="1 2" key="1">
    <citation type="journal article" date="2017" name="Gigascience">
        <title>Draft genome of the honey bee ectoparasitic mite, Tropilaelaps mercedesae, is shaped by the parasitic life history.</title>
        <authorList>
            <person name="Dong X."/>
            <person name="Armstrong S.D."/>
            <person name="Xia D."/>
            <person name="Makepeace B.L."/>
            <person name="Darby A.C."/>
            <person name="Kadowaki T."/>
        </authorList>
    </citation>
    <scope>NUCLEOTIDE SEQUENCE [LARGE SCALE GENOMIC DNA]</scope>
    <source>
        <strain evidence="1">Wuxi-XJTLU</strain>
    </source>
</reference>
<dbReference type="EMBL" id="MNPL01004175">
    <property type="protein sequence ID" value="OQR76913.1"/>
    <property type="molecule type" value="Genomic_DNA"/>
</dbReference>